<dbReference type="OrthoDB" id="9993314at2"/>
<dbReference type="Proteomes" id="UP000321204">
    <property type="component" value="Chromosome"/>
</dbReference>
<dbReference type="KEGG" id="fgg:FSB75_17675"/>
<feature type="signal peptide" evidence="1">
    <location>
        <begin position="1"/>
        <end position="33"/>
    </location>
</feature>
<name>A0A5B8ULU5_9BACT</name>
<dbReference type="AlphaFoldDB" id="A0A5B8ULU5"/>
<reference evidence="2 3" key="1">
    <citation type="journal article" date="2015" name="Int. J. Syst. Evol. Microbiol.">
        <title>Flavisolibacter ginsenosidimutans sp. nov., with ginsenoside-converting activity isolated from soil used for cultivating ginseng.</title>
        <authorList>
            <person name="Zhao Y."/>
            <person name="Liu Q."/>
            <person name="Kang M.S."/>
            <person name="Jin F."/>
            <person name="Yu H."/>
            <person name="Im W.T."/>
        </authorList>
    </citation>
    <scope>NUCLEOTIDE SEQUENCE [LARGE SCALE GENOMIC DNA]</scope>
    <source>
        <strain evidence="2 3">Gsoil 636</strain>
    </source>
</reference>
<accession>A0A5B8ULU5</accession>
<keyword evidence="1" id="KW-0732">Signal</keyword>
<keyword evidence="3" id="KW-1185">Reference proteome</keyword>
<dbReference type="RefSeq" id="WP_146790201.1">
    <property type="nucleotide sequence ID" value="NZ_BAABIO010000003.1"/>
</dbReference>
<proteinExistence type="predicted"/>
<dbReference type="EMBL" id="CP042433">
    <property type="protein sequence ID" value="QEC57654.1"/>
    <property type="molecule type" value="Genomic_DNA"/>
</dbReference>
<organism evidence="2 3">
    <name type="scientific">Flavisolibacter ginsenosidimutans</name>
    <dbReference type="NCBI Taxonomy" id="661481"/>
    <lineage>
        <taxon>Bacteria</taxon>
        <taxon>Pseudomonadati</taxon>
        <taxon>Bacteroidota</taxon>
        <taxon>Chitinophagia</taxon>
        <taxon>Chitinophagales</taxon>
        <taxon>Chitinophagaceae</taxon>
        <taxon>Flavisolibacter</taxon>
    </lineage>
</organism>
<evidence type="ECO:0000256" key="1">
    <source>
        <dbReference type="SAM" id="SignalP"/>
    </source>
</evidence>
<dbReference type="PROSITE" id="PS51257">
    <property type="entry name" value="PROKAR_LIPOPROTEIN"/>
    <property type="match status" value="1"/>
</dbReference>
<evidence type="ECO:0000313" key="2">
    <source>
        <dbReference type="EMBL" id="QEC57654.1"/>
    </source>
</evidence>
<evidence type="ECO:0000313" key="3">
    <source>
        <dbReference type="Proteomes" id="UP000321204"/>
    </source>
</evidence>
<feature type="chain" id="PRO_5022698232" description="Lipoprotein" evidence="1">
    <location>
        <begin position="34"/>
        <end position="122"/>
    </location>
</feature>
<gene>
    <name evidence="2" type="ORF">FSB75_17675</name>
</gene>
<evidence type="ECO:0008006" key="4">
    <source>
        <dbReference type="Google" id="ProtNLM"/>
    </source>
</evidence>
<sequence length="122" mass="13216">MTTISFRFVPVFLSLISGVVLLSCTNNSNTATANEVTKDDTAIHQTLSRDSLEREAELSFIDACVESSKASSKTTLGDAKAYAHCKCVMEGIKQKYGNTDSTTIAGLQKDTAAMTKILRRCK</sequence>
<protein>
    <recommendedName>
        <fullName evidence="4">Lipoprotein</fullName>
    </recommendedName>
</protein>